<organism evidence="2 3">
    <name type="scientific">Pseudocohnilembus persalinus</name>
    <name type="common">Ciliate</name>
    <dbReference type="NCBI Taxonomy" id="266149"/>
    <lineage>
        <taxon>Eukaryota</taxon>
        <taxon>Sar</taxon>
        <taxon>Alveolata</taxon>
        <taxon>Ciliophora</taxon>
        <taxon>Intramacronucleata</taxon>
        <taxon>Oligohymenophorea</taxon>
        <taxon>Scuticociliatia</taxon>
        <taxon>Philasterida</taxon>
        <taxon>Pseudocohnilembidae</taxon>
        <taxon>Pseudocohnilembus</taxon>
    </lineage>
</organism>
<dbReference type="GO" id="GO:0003924">
    <property type="term" value="F:GTPase activity"/>
    <property type="evidence" value="ECO:0007669"/>
    <property type="project" value="InterPro"/>
</dbReference>
<dbReference type="NCBIfam" id="TIGR00231">
    <property type="entry name" value="small_GTP"/>
    <property type="match status" value="1"/>
</dbReference>
<keyword evidence="2" id="KW-0378">Hydrolase</keyword>
<sequence length="203" mass="23148">MGCSSSSQKQKKQSNLKIAKKETIKKEPKIVFLGDAHVGKSSIAQRYCSNTVDENYEVTIGAVYHRKQVQLQNNYQLTLHLWDTGGEERFKAMAPLYYRDADAAILVYDQTEAKTFDSINFWLQELDNKVKNEGLILGLAGNKCDKPEEEKLVSRQQAEQFAKNNNLIFFETSAITDEGISQLINTVAEEYYNKKIKPLLTQQ</sequence>
<dbReference type="GO" id="GO:0005525">
    <property type="term" value="F:GTP binding"/>
    <property type="evidence" value="ECO:0007669"/>
    <property type="project" value="InterPro"/>
</dbReference>
<dbReference type="Proteomes" id="UP000054937">
    <property type="component" value="Unassembled WGS sequence"/>
</dbReference>
<dbReference type="EMBL" id="LDAU01000135">
    <property type="protein sequence ID" value="KRX03316.1"/>
    <property type="molecule type" value="Genomic_DNA"/>
</dbReference>
<evidence type="ECO:0000313" key="3">
    <source>
        <dbReference type="Proteomes" id="UP000054937"/>
    </source>
</evidence>
<dbReference type="InterPro" id="IPR027417">
    <property type="entry name" value="P-loop_NTPase"/>
</dbReference>
<dbReference type="OrthoDB" id="63533at2759"/>
<dbReference type="PRINTS" id="PR00449">
    <property type="entry name" value="RASTRNSFRMNG"/>
</dbReference>
<dbReference type="OMA" id="HECIKIL"/>
<dbReference type="SUPFAM" id="SSF52540">
    <property type="entry name" value="P-loop containing nucleoside triphosphate hydrolases"/>
    <property type="match status" value="1"/>
</dbReference>
<keyword evidence="3" id="KW-1185">Reference proteome</keyword>
<evidence type="ECO:0000313" key="2">
    <source>
        <dbReference type="EMBL" id="KRX03316.1"/>
    </source>
</evidence>
<accession>A0A0V0QM66</accession>
<dbReference type="SMART" id="SM00173">
    <property type="entry name" value="RAS"/>
    <property type="match status" value="1"/>
</dbReference>
<dbReference type="CDD" id="cd00154">
    <property type="entry name" value="Rab"/>
    <property type="match status" value="1"/>
</dbReference>
<dbReference type="FunFam" id="3.40.50.300:FF:000808">
    <property type="entry name" value="Small GTP-binding protein, putative"/>
    <property type="match status" value="1"/>
</dbReference>
<gene>
    <name evidence="2" type="ORF">PPERSA_05674</name>
</gene>
<dbReference type="Gene3D" id="3.40.50.300">
    <property type="entry name" value="P-loop containing nucleotide triphosphate hydrolases"/>
    <property type="match status" value="1"/>
</dbReference>
<dbReference type="SMART" id="SM00175">
    <property type="entry name" value="RAB"/>
    <property type="match status" value="1"/>
</dbReference>
<dbReference type="PROSITE" id="PS51421">
    <property type="entry name" value="RAS"/>
    <property type="match status" value="1"/>
</dbReference>
<protein>
    <submittedName>
        <fullName evidence="2">p-loop containing nucleoside triphosphate hydrolase</fullName>
    </submittedName>
</protein>
<name>A0A0V0QM66_PSEPJ</name>
<dbReference type="Pfam" id="PF00071">
    <property type="entry name" value="Ras"/>
    <property type="match status" value="1"/>
</dbReference>
<comment type="caution">
    <text evidence="2">The sequence shown here is derived from an EMBL/GenBank/DDBJ whole genome shotgun (WGS) entry which is preliminary data.</text>
</comment>
<dbReference type="PROSITE" id="PS51419">
    <property type="entry name" value="RAB"/>
    <property type="match status" value="1"/>
</dbReference>
<proteinExistence type="predicted"/>
<dbReference type="AlphaFoldDB" id="A0A0V0QM66"/>
<dbReference type="InParanoid" id="A0A0V0QM66"/>
<dbReference type="PANTHER" id="PTHR47978">
    <property type="match status" value="1"/>
</dbReference>
<dbReference type="InterPro" id="IPR001806">
    <property type="entry name" value="Small_GTPase"/>
</dbReference>
<keyword evidence="1" id="KW-0547">Nucleotide-binding</keyword>
<dbReference type="SMART" id="SM00174">
    <property type="entry name" value="RHO"/>
    <property type="match status" value="1"/>
</dbReference>
<dbReference type="InterPro" id="IPR005225">
    <property type="entry name" value="Small_GTP-bd"/>
</dbReference>
<reference evidence="2 3" key="1">
    <citation type="journal article" date="2015" name="Sci. Rep.">
        <title>Genome of the facultative scuticociliatosis pathogen Pseudocohnilembus persalinus provides insight into its virulence through horizontal gene transfer.</title>
        <authorList>
            <person name="Xiong J."/>
            <person name="Wang G."/>
            <person name="Cheng J."/>
            <person name="Tian M."/>
            <person name="Pan X."/>
            <person name="Warren A."/>
            <person name="Jiang C."/>
            <person name="Yuan D."/>
            <person name="Miao W."/>
        </authorList>
    </citation>
    <scope>NUCLEOTIDE SEQUENCE [LARGE SCALE GENOMIC DNA]</scope>
    <source>
        <strain evidence="2">36N120E</strain>
    </source>
</reference>
<evidence type="ECO:0000256" key="1">
    <source>
        <dbReference type="ARBA" id="ARBA00022741"/>
    </source>
</evidence>